<evidence type="ECO:0000256" key="1">
    <source>
        <dbReference type="SAM" id="MobiDB-lite"/>
    </source>
</evidence>
<proteinExistence type="predicted"/>
<feature type="region of interest" description="Disordered" evidence="1">
    <location>
        <begin position="48"/>
        <end position="82"/>
    </location>
</feature>
<protein>
    <recommendedName>
        <fullName evidence="2">DUF4236 domain-containing protein</fullName>
    </recommendedName>
</protein>
<dbReference type="RefSeq" id="WP_183384517.1">
    <property type="nucleotide sequence ID" value="NZ_JACHXR010000009.1"/>
</dbReference>
<accession>A0A7W5HLX1</accession>
<sequence>MALRFRKRIKLAPGLSLNLTKSGIGASVGPRGAKIRISKRGVHAHAGIPGTGLSYRTRLDIPSGRKHSRRSSGGTPGPAKRLEELLKDGGDIPVIVEVDDSGLIDIRDGAGGSFDDAELRVLKRHMGDSLRELVQAECERLNADLERLSRVHLETRPPLDQPRFQRRAFRTPEPRPEPQLRKSVFARFLWPPAGRAIDAENQARDMRYQEAVDSWLSNKQVFEQHEMRRQKRDTDWVRHDLDAMGEVLEDYLGETPWPRETAISFDLGDNAATVAIDIELPREEAFPDSEWSMLASQLKVSRKAVPARRRRQLYRDYAHGVAMRVLGEVFHRLPSVKVAMLSAYTDMLDKATGNHEETYRYSVLVPKPAWQAINFAALDQVDPVQVLEAFELRRKMTKTGLFKPITPFTPAELDQAASRSAI</sequence>
<dbReference type="AlphaFoldDB" id="A0A7W5HLX1"/>
<organism evidence="3 4">
    <name type="scientific">Halomonas stenophila</name>
    <dbReference type="NCBI Taxonomy" id="795312"/>
    <lineage>
        <taxon>Bacteria</taxon>
        <taxon>Pseudomonadati</taxon>
        <taxon>Pseudomonadota</taxon>
        <taxon>Gammaproteobacteria</taxon>
        <taxon>Oceanospirillales</taxon>
        <taxon>Halomonadaceae</taxon>
        <taxon>Halomonas</taxon>
    </lineage>
</organism>
<keyword evidence="4" id="KW-1185">Reference proteome</keyword>
<dbReference type="InterPro" id="IPR025330">
    <property type="entry name" value="DUF4236"/>
</dbReference>
<comment type="caution">
    <text evidence="3">The sequence shown here is derived from an EMBL/GenBank/DDBJ whole genome shotgun (WGS) entry which is preliminary data.</text>
</comment>
<dbReference type="Proteomes" id="UP000518892">
    <property type="component" value="Unassembled WGS sequence"/>
</dbReference>
<dbReference type="EMBL" id="JACHXR010000009">
    <property type="protein sequence ID" value="MBB3232061.1"/>
    <property type="molecule type" value="Genomic_DNA"/>
</dbReference>
<dbReference type="Pfam" id="PF14020">
    <property type="entry name" value="DUF4236"/>
    <property type="match status" value="1"/>
</dbReference>
<gene>
    <name evidence="3" type="ORF">FHR97_002929</name>
</gene>
<reference evidence="3 4" key="1">
    <citation type="submission" date="2020-08" db="EMBL/GenBank/DDBJ databases">
        <title>Genomic Encyclopedia of Type Strains, Phase III (KMG-III): the genomes of soil and plant-associated and newly described type strains.</title>
        <authorList>
            <person name="Whitman W."/>
        </authorList>
    </citation>
    <scope>NUCLEOTIDE SEQUENCE [LARGE SCALE GENOMIC DNA]</scope>
    <source>
        <strain evidence="3 4">CECT 7744</strain>
    </source>
</reference>
<evidence type="ECO:0000313" key="4">
    <source>
        <dbReference type="Proteomes" id="UP000518892"/>
    </source>
</evidence>
<evidence type="ECO:0000259" key="2">
    <source>
        <dbReference type="Pfam" id="PF14020"/>
    </source>
</evidence>
<name>A0A7W5HLX1_9GAMM</name>
<evidence type="ECO:0000313" key="3">
    <source>
        <dbReference type="EMBL" id="MBB3232061.1"/>
    </source>
</evidence>
<feature type="domain" description="DUF4236" evidence="2">
    <location>
        <begin position="3"/>
        <end position="56"/>
    </location>
</feature>